<dbReference type="RefSeq" id="XP_009522195.1">
    <property type="nucleotide sequence ID" value="XM_009523900.1"/>
</dbReference>
<dbReference type="PANTHER" id="PTHR31569">
    <property type="entry name" value="SWIM-TYPE DOMAIN-CONTAINING PROTEIN"/>
    <property type="match status" value="1"/>
</dbReference>
<keyword evidence="3" id="KW-1185">Reference proteome</keyword>
<dbReference type="OMA" id="SSIREAX"/>
<dbReference type="Proteomes" id="UP000002640">
    <property type="component" value="Unassembled WGS sequence"/>
</dbReference>
<evidence type="ECO:0000256" key="1">
    <source>
        <dbReference type="SAM" id="MobiDB-lite"/>
    </source>
</evidence>
<dbReference type="InterPro" id="IPR052579">
    <property type="entry name" value="Zinc_finger_SWIM"/>
</dbReference>
<dbReference type="EMBL" id="JH159153">
    <property type="protein sequence ID" value="EGZ19478.1"/>
    <property type="molecule type" value="Genomic_DNA"/>
</dbReference>
<reference evidence="2 3" key="1">
    <citation type="journal article" date="2006" name="Science">
        <title>Phytophthora genome sequences uncover evolutionary origins and mechanisms of pathogenesis.</title>
        <authorList>
            <person name="Tyler B.M."/>
            <person name="Tripathy S."/>
            <person name="Zhang X."/>
            <person name="Dehal P."/>
            <person name="Jiang R.H."/>
            <person name="Aerts A."/>
            <person name="Arredondo F.D."/>
            <person name="Baxter L."/>
            <person name="Bensasson D."/>
            <person name="Beynon J.L."/>
            <person name="Chapman J."/>
            <person name="Damasceno C.M."/>
            <person name="Dorrance A.E."/>
            <person name="Dou D."/>
            <person name="Dickerman A.W."/>
            <person name="Dubchak I.L."/>
            <person name="Garbelotto M."/>
            <person name="Gijzen M."/>
            <person name="Gordon S.G."/>
            <person name="Govers F."/>
            <person name="Grunwald N.J."/>
            <person name="Huang W."/>
            <person name="Ivors K.L."/>
            <person name="Jones R.W."/>
            <person name="Kamoun S."/>
            <person name="Krampis K."/>
            <person name="Lamour K.H."/>
            <person name="Lee M.K."/>
            <person name="McDonald W.H."/>
            <person name="Medina M."/>
            <person name="Meijer H.J."/>
            <person name="Nordberg E.K."/>
            <person name="Maclean D.J."/>
            <person name="Ospina-Giraldo M.D."/>
            <person name="Morris P.F."/>
            <person name="Phuntumart V."/>
            <person name="Putnam N.H."/>
            <person name="Rash S."/>
            <person name="Rose J.K."/>
            <person name="Sakihama Y."/>
            <person name="Salamov A.A."/>
            <person name="Savidor A."/>
            <person name="Scheuring C.F."/>
            <person name="Smith B.M."/>
            <person name="Sobral B.W."/>
            <person name="Terry A."/>
            <person name="Torto-Alalibo T.A."/>
            <person name="Win J."/>
            <person name="Xu Z."/>
            <person name="Zhang H."/>
            <person name="Grigoriev I.V."/>
            <person name="Rokhsar D.S."/>
            <person name="Boore J.L."/>
        </authorList>
    </citation>
    <scope>NUCLEOTIDE SEQUENCE [LARGE SCALE GENOMIC DNA]</scope>
    <source>
        <strain evidence="2 3">P6497</strain>
    </source>
</reference>
<evidence type="ECO:0000313" key="2">
    <source>
        <dbReference type="EMBL" id="EGZ19478.1"/>
    </source>
</evidence>
<dbReference type="InParanoid" id="G4Z532"/>
<name>G4Z532_PHYSP</name>
<gene>
    <name evidence="2" type="ORF">PHYSODRAFT_488793</name>
</gene>
<evidence type="ECO:0000313" key="3">
    <source>
        <dbReference type="Proteomes" id="UP000002640"/>
    </source>
</evidence>
<feature type="compositionally biased region" description="Polar residues" evidence="1">
    <location>
        <begin position="27"/>
        <end position="37"/>
    </location>
</feature>
<sequence>EADSAEEIAECDVDSDADSSSSESADQKSGTSGSSSVARKRTIAEIEEDGELYFASPPKTTHKSWKRFEKHIKEYQRRTLTVQAVCETMNAKLRNAQIKKLKKHAGKKKSELPLVPKAFDPYQRVYICTHGWKMRIRSRGLRPSHRLKYTGCQMRFRAPAVQGPDGVWHIEVKHAFYGHNHEVSEAVYRGYPMVRKIPEGSPILRDVELMVASGSKPSRVYDYIRTNSPHEVQKQDVYNMIAKMKKSGEHCVYWYDFITEHIV</sequence>
<feature type="compositionally biased region" description="Acidic residues" evidence="1">
    <location>
        <begin position="1"/>
        <end position="17"/>
    </location>
</feature>
<dbReference type="GeneID" id="20656334"/>
<dbReference type="PANTHER" id="PTHR31569:SF4">
    <property type="entry name" value="SWIM-TYPE DOMAIN-CONTAINING PROTEIN"/>
    <property type="match status" value="1"/>
</dbReference>
<feature type="region of interest" description="Disordered" evidence="1">
    <location>
        <begin position="1"/>
        <end position="41"/>
    </location>
</feature>
<proteinExistence type="predicted"/>
<dbReference type="AlphaFoldDB" id="G4Z532"/>
<organism evidence="2 3">
    <name type="scientific">Phytophthora sojae (strain P6497)</name>
    <name type="common">Soybean stem and root rot agent</name>
    <name type="synonym">Phytophthora megasperma f. sp. glycines</name>
    <dbReference type="NCBI Taxonomy" id="1094619"/>
    <lineage>
        <taxon>Eukaryota</taxon>
        <taxon>Sar</taxon>
        <taxon>Stramenopiles</taxon>
        <taxon>Oomycota</taxon>
        <taxon>Peronosporomycetes</taxon>
        <taxon>Peronosporales</taxon>
        <taxon>Peronosporaceae</taxon>
        <taxon>Phytophthora</taxon>
    </lineage>
</organism>
<accession>G4Z532</accession>
<feature type="non-terminal residue" evidence="2">
    <location>
        <position position="1"/>
    </location>
</feature>
<dbReference type="STRING" id="1094619.G4Z532"/>
<dbReference type="SMR" id="G4Z532"/>
<protein>
    <submittedName>
        <fullName evidence="2">Uncharacterized protein</fullName>
    </submittedName>
</protein>
<dbReference type="KEGG" id="psoj:PHYSODRAFT_488793"/>